<organism evidence="3 4">
    <name type="scientific">Clydaea vesicula</name>
    <dbReference type="NCBI Taxonomy" id="447962"/>
    <lineage>
        <taxon>Eukaryota</taxon>
        <taxon>Fungi</taxon>
        <taxon>Fungi incertae sedis</taxon>
        <taxon>Chytridiomycota</taxon>
        <taxon>Chytridiomycota incertae sedis</taxon>
        <taxon>Chytridiomycetes</taxon>
        <taxon>Lobulomycetales</taxon>
        <taxon>Lobulomycetaceae</taxon>
        <taxon>Clydaea</taxon>
    </lineage>
</organism>
<evidence type="ECO:0000313" key="4">
    <source>
        <dbReference type="Proteomes" id="UP001211065"/>
    </source>
</evidence>
<gene>
    <name evidence="3" type="ORF">HK099_002177</name>
</gene>
<sequence length="340" mass="37454">MSLLNVRNLVSDTIKKLTEFQLHNNNEADTEDNVNYNSSCDKMLEKMSKVYSSKLSRNKQTVSRIGPRIHSTEASHKSIPLKQTNSSSGLSPISKSAGNSPAVESFDSWNDTWQQEDNSSNNDSVGTPTSFAIDNFSLDTDQDEWTAPTAEVDDPAKLLEREKEKQLRLAAREARQAELKKKRELKKKNNILVATKSSESLQNLSNNSATSSPTSVSSPVKGAEISKNLLTEEDETKKNLEKLIAMKKEEETKSPMLGYNNSFTNTSSPAEPKSPPQVDYFSDMTPTFKAPVVLNVASGTLSNSPSMEFVDAVTDTPFPSRVTYQPEGTEEVSGGWGDDL</sequence>
<protein>
    <submittedName>
        <fullName evidence="3">Uncharacterized protein</fullName>
    </submittedName>
</protein>
<proteinExistence type="predicted"/>
<keyword evidence="4" id="KW-1185">Reference proteome</keyword>
<reference evidence="3" key="1">
    <citation type="submission" date="2020-05" db="EMBL/GenBank/DDBJ databases">
        <title>Phylogenomic resolution of chytrid fungi.</title>
        <authorList>
            <person name="Stajich J.E."/>
            <person name="Amses K."/>
            <person name="Simmons R."/>
            <person name="Seto K."/>
            <person name="Myers J."/>
            <person name="Bonds A."/>
            <person name="Quandt C.A."/>
            <person name="Barry K."/>
            <person name="Liu P."/>
            <person name="Grigoriev I."/>
            <person name="Longcore J.E."/>
            <person name="James T.Y."/>
        </authorList>
    </citation>
    <scope>NUCLEOTIDE SEQUENCE</scope>
    <source>
        <strain evidence="3">JEL0476</strain>
    </source>
</reference>
<comment type="caution">
    <text evidence="3">The sequence shown here is derived from an EMBL/GenBank/DDBJ whole genome shotgun (WGS) entry which is preliminary data.</text>
</comment>
<feature type="compositionally biased region" description="Polar residues" evidence="2">
    <location>
        <begin position="107"/>
        <end position="132"/>
    </location>
</feature>
<accession>A0AAD5U7I0</accession>
<evidence type="ECO:0000256" key="1">
    <source>
        <dbReference type="SAM" id="Coils"/>
    </source>
</evidence>
<keyword evidence="1" id="KW-0175">Coiled coil</keyword>
<dbReference type="Proteomes" id="UP001211065">
    <property type="component" value="Unassembled WGS sequence"/>
</dbReference>
<feature type="region of interest" description="Disordered" evidence="2">
    <location>
        <begin position="55"/>
        <end position="133"/>
    </location>
</feature>
<feature type="region of interest" description="Disordered" evidence="2">
    <location>
        <begin position="317"/>
        <end position="340"/>
    </location>
</feature>
<dbReference type="AlphaFoldDB" id="A0AAD5U7I0"/>
<feature type="compositionally biased region" description="Polar residues" evidence="2">
    <location>
        <begin position="81"/>
        <end position="99"/>
    </location>
</feature>
<evidence type="ECO:0000256" key="2">
    <source>
        <dbReference type="SAM" id="MobiDB-lite"/>
    </source>
</evidence>
<dbReference type="EMBL" id="JADGJW010000017">
    <property type="protein sequence ID" value="KAJ3227426.1"/>
    <property type="molecule type" value="Genomic_DNA"/>
</dbReference>
<name>A0AAD5U7I0_9FUNG</name>
<feature type="region of interest" description="Disordered" evidence="2">
    <location>
        <begin position="200"/>
        <end position="221"/>
    </location>
</feature>
<feature type="coiled-coil region" evidence="1">
    <location>
        <begin position="156"/>
        <end position="187"/>
    </location>
</feature>
<feature type="compositionally biased region" description="Low complexity" evidence="2">
    <location>
        <begin position="200"/>
        <end position="220"/>
    </location>
</feature>
<evidence type="ECO:0000313" key="3">
    <source>
        <dbReference type="EMBL" id="KAJ3227426.1"/>
    </source>
</evidence>